<comment type="caution">
    <text evidence="1">The sequence shown here is derived from an EMBL/GenBank/DDBJ whole genome shotgun (WGS) entry which is preliminary data.</text>
</comment>
<organism evidence="1 2">
    <name type="scientific">Leeuwenhoekiella polynyae</name>
    <dbReference type="NCBI Taxonomy" id="1550906"/>
    <lineage>
        <taxon>Bacteria</taxon>
        <taxon>Pseudomonadati</taxon>
        <taxon>Bacteroidota</taxon>
        <taxon>Flavobacteriia</taxon>
        <taxon>Flavobacteriales</taxon>
        <taxon>Flavobacteriaceae</taxon>
        <taxon>Leeuwenhoekiella</taxon>
    </lineage>
</organism>
<reference evidence="1 2" key="1">
    <citation type="submission" date="2018-07" db="EMBL/GenBank/DDBJ databases">
        <title>Leeuwenhoekiella genomics.</title>
        <authorList>
            <person name="Tahon G."/>
            <person name="Willems A."/>
        </authorList>
    </citation>
    <scope>NUCLEOTIDE SEQUENCE [LARGE SCALE GENOMIC DNA]</scope>
    <source>
        <strain evidence="1 2">LMG 29608</strain>
    </source>
</reference>
<evidence type="ECO:0000313" key="1">
    <source>
        <dbReference type="EMBL" id="RXG25591.1"/>
    </source>
</evidence>
<name>A0A4Q0PFJ3_9FLAO</name>
<evidence type="ECO:0000313" key="2">
    <source>
        <dbReference type="Proteomes" id="UP000289859"/>
    </source>
</evidence>
<dbReference type="RefSeq" id="WP_128764406.1">
    <property type="nucleotide sequence ID" value="NZ_JBHUOO010000018.1"/>
</dbReference>
<accession>A0A4Q0PFJ3</accession>
<proteinExistence type="predicted"/>
<dbReference type="OrthoDB" id="679547at2"/>
<dbReference type="AlphaFoldDB" id="A0A4Q0PFJ3"/>
<keyword evidence="2" id="KW-1185">Reference proteome</keyword>
<sequence>MKHRLHQFWLYVALLVVFITPIFAQVDDLKYAEKIYLQTDADVYTTGNKIWFRAVVLLGAAHYPSNVSGVLYVDLINPGGEVVVSQLTKLNEGIGAGTIHLNPDLAAGTYQLRAYTRWSQNFKSDFIFQKPIPVFQSGNLLSSRSYRSQITQDEVTGSRSLKTLLNPEALDRLHRGKLDVFVNLDGKLDTLSIRKKEGDLYVFEYPLAADSDLLTISYLTDTGKKRYQTVALDTAKIDLQFFPEGGDLIAGISSELGFKAIGYDGLSRKTSGTVIDQNGVKLADFKSNALGMGSFRLKALSDTLSYFAKLEQQDTSSLLIPLPKVKASGSTLSVNDLGGGMQVNVFSNTFTNDTLVLQVRSRGQLLYELKEPLRDGMLSALFPVSKLPFGILEISLLDKHSTKMARRLYFNRKGQKALKLAIETEKLRYAPREKLKLQLNVTDENDNPTPAKASVLIVDKNQLGKEAESRANILSYFFLESELRGTVEQPGFYFKNDTLQAKELDKLLLTQGWASYKYDTIHASRQFLPEPELLLSGTVSAPLNKHKRIAGVKLTLMSFDEGFFVREQLSDSLGRFGFTIDALSGGYQNLLIQTSKQSGKNKDYNLYLSRPKKPSIELRQQEQFALVDTTIVKAAEQKIAKQRVLLEAAPFGGEDIALDAVLVSSYTMTPQRQEVADVYGMPDVVIAGKAIQEKEKKWSYGLYSVLLFNFPDKINIVRKNGELRAEVNFSETTLVIVDGQPVTEWSYNLIPYMPVSEIESFEIIEYAKNFSSLYQEVHPFASPLEVPVWGHVIAIYTYGGNGLFAAERPKGIIKERVQVFSEPEAFYTPKYDTQQTLHTNNPDLRSTLYWEPNLEIDESGMAEVEFYNPDNTGTMLILVEAVSPQGTLGYKILDYQLEERDDP</sequence>
<gene>
    <name evidence="1" type="ORF">DSM02_757</name>
</gene>
<protein>
    <recommendedName>
        <fullName evidence="3">MG2 domain-containing protein</fullName>
    </recommendedName>
</protein>
<dbReference type="Proteomes" id="UP000289859">
    <property type="component" value="Unassembled WGS sequence"/>
</dbReference>
<dbReference type="Gene3D" id="2.60.40.1930">
    <property type="match status" value="1"/>
</dbReference>
<evidence type="ECO:0008006" key="3">
    <source>
        <dbReference type="Google" id="ProtNLM"/>
    </source>
</evidence>
<dbReference type="EMBL" id="QOVK01000002">
    <property type="protein sequence ID" value="RXG25591.1"/>
    <property type="molecule type" value="Genomic_DNA"/>
</dbReference>